<protein>
    <recommendedName>
        <fullName evidence="4">Helitron helicase-like domain-containing protein</fullName>
    </recommendedName>
</protein>
<feature type="region of interest" description="Disordered" evidence="1">
    <location>
        <begin position="182"/>
        <end position="235"/>
    </location>
</feature>
<dbReference type="PANTHER" id="PTHR45786:SF74">
    <property type="entry name" value="ATP-DEPENDENT DNA HELICASE"/>
    <property type="match status" value="1"/>
</dbReference>
<name>A0A2U1MAY6_ARTAN</name>
<evidence type="ECO:0000256" key="1">
    <source>
        <dbReference type="SAM" id="MobiDB-lite"/>
    </source>
</evidence>
<proteinExistence type="predicted"/>
<feature type="compositionally biased region" description="Basic residues" evidence="1">
    <location>
        <begin position="202"/>
        <end position="212"/>
    </location>
</feature>
<comment type="caution">
    <text evidence="2">The sequence shown here is derived from an EMBL/GenBank/DDBJ whole genome shotgun (WGS) entry which is preliminary data.</text>
</comment>
<evidence type="ECO:0000313" key="2">
    <source>
        <dbReference type="EMBL" id="PWA58415.1"/>
    </source>
</evidence>
<gene>
    <name evidence="2" type="ORF">CTI12_AA400300</name>
</gene>
<sequence length="414" mass="45853">MAQDMPMDDPHQFVFDGGLTYNHGLSTSDGGFGGSDDQHGHLNERQQPEFVNGAFTGTSGPSQSGIFIIDTPQTSASILRSPYGVRQRGPVVDVPHDFFDGSAHSAAGLATRVNPVTESPAEAITVDGLVSTFTPTNIMCQPFEAHTDAASSQGSSAVSTRFSVAGRSRHVPITLNFTTGQIDRNGVSGPSLPNNGGTLRGPRLRNTRRTRARQPDTFDADAPPVQGPLAPPQRQGAPLDYKRFGGCDAICQYCHALFWPEEKRSGMSASATPQYQRCCASGRVIFRRMGSIQRILGAPYVFRVSGQIYHFIGGFCPSGDHTPRFLQMYIYDADHEVRHRLSHFEPHERRVLRENIVEDHEVRHRLSHFDPHERRVLRENIVEGLIEFLNNHNALVHLFCTARDKLREADIPEF</sequence>
<keyword evidence="3" id="KW-1185">Reference proteome</keyword>
<dbReference type="PANTHER" id="PTHR45786">
    <property type="entry name" value="DNA BINDING PROTEIN-LIKE"/>
    <property type="match status" value="1"/>
</dbReference>
<dbReference type="EMBL" id="PKPP01005902">
    <property type="protein sequence ID" value="PWA58415.1"/>
    <property type="molecule type" value="Genomic_DNA"/>
</dbReference>
<evidence type="ECO:0008006" key="4">
    <source>
        <dbReference type="Google" id="ProtNLM"/>
    </source>
</evidence>
<reference evidence="2 3" key="1">
    <citation type="journal article" date="2018" name="Mol. Plant">
        <title>The genome of Artemisia annua provides insight into the evolution of Asteraceae family and artemisinin biosynthesis.</title>
        <authorList>
            <person name="Shen Q."/>
            <person name="Zhang L."/>
            <person name="Liao Z."/>
            <person name="Wang S."/>
            <person name="Yan T."/>
            <person name="Shi P."/>
            <person name="Liu M."/>
            <person name="Fu X."/>
            <person name="Pan Q."/>
            <person name="Wang Y."/>
            <person name="Lv Z."/>
            <person name="Lu X."/>
            <person name="Zhang F."/>
            <person name="Jiang W."/>
            <person name="Ma Y."/>
            <person name="Chen M."/>
            <person name="Hao X."/>
            <person name="Li L."/>
            <person name="Tang Y."/>
            <person name="Lv G."/>
            <person name="Zhou Y."/>
            <person name="Sun X."/>
            <person name="Brodelius P.E."/>
            <person name="Rose J.K.C."/>
            <person name="Tang K."/>
        </authorList>
    </citation>
    <scope>NUCLEOTIDE SEQUENCE [LARGE SCALE GENOMIC DNA]</scope>
    <source>
        <strain evidence="3">cv. Huhao1</strain>
        <tissue evidence="2">Leaf</tissue>
    </source>
</reference>
<evidence type="ECO:0000313" key="3">
    <source>
        <dbReference type="Proteomes" id="UP000245207"/>
    </source>
</evidence>
<organism evidence="2 3">
    <name type="scientific">Artemisia annua</name>
    <name type="common">Sweet wormwood</name>
    <dbReference type="NCBI Taxonomy" id="35608"/>
    <lineage>
        <taxon>Eukaryota</taxon>
        <taxon>Viridiplantae</taxon>
        <taxon>Streptophyta</taxon>
        <taxon>Embryophyta</taxon>
        <taxon>Tracheophyta</taxon>
        <taxon>Spermatophyta</taxon>
        <taxon>Magnoliopsida</taxon>
        <taxon>eudicotyledons</taxon>
        <taxon>Gunneridae</taxon>
        <taxon>Pentapetalae</taxon>
        <taxon>asterids</taxon>
        <taxon>campanulids</taxon>
        <taxon>Asterales</taxon>
        <taxon>Asteraceae</taxon>
        <taxon>Asteroideae</taxon>
        <taxon>Anthemideae</taxon>
        <taxon>Artemisiinae</taxon>
        <taxon>Artemisia</taxon>
    </lineage>
</organism>
<accession>A0A2U1MAY6</accession>
<dbReference type="AlphaFoldDB" id="A0A2U1MAY6"/>
<dbReference type="Proteomes" id="UP000245207">
    <property type="component" value="Unassembled WGS sequence"/>
</dbReference>